<dbReference type="InterPro" id="IPR036156">
    <property type="entry name" value="Beta-gal/glucu_dom_sf"/>
</dbReference>
<dbReference type="PANTHER" id="PTHR42732:SF1">
    <property type="entry name" value="BETA-MANNOSIDASE"/>
    <property type="match status" value="1"/>
</dbReference>
<feature type="domain" description="F5/8 type C" evidence="6">
    <location>
        <begin position="1336"/>
        <end position="1439"/>
    </location>
</feature>
<dbReference type="Pfam" id="PF00754">
    <property type="entry name" value="F5_F8_type_C"/>
    <property type="match status" value="1"/>
</dbReference>
<feature type="domain" description="F5/8 type C" evidence="6">
    <location>
        <begin position="1095"/>
        <end position="1251"/>
    </location>
</feature>
<accession>A0ABS7MJZ6</accession>
<dbReference type="InterPro" id="IPR006101">
    <property type="entry name" value="Glyco_hydro_2"/>
</dbReference>
<dbReference type="Pfam" id="PF07523">
    <property type="entry name" value="Big_3"/>
    <property type="match status" value="1"/>
</dbReference>
<dbReference type="InterPro" id="IPR017853">
    <property type="entry name" value="GH"/>
</dbReference>
<evidence type="ECO:0000256" key="5">
    <source>
        <dbReference type="SAM" id="Phobius"/>
    </source>
</evidence>
<sequence length="1814" mass="193518">MARIAESAKRIAEEHTRVPQCFSYLAAAALTGALLLGSPLHAVFADAGDPTVRSQSTEQMSSAPEVVHINAVTDPAIRRQSFNESWKFKLGDPSGAEVATFDDSSWSQVNLPHDFSIDQPYTRSGEAESAYKPGGVGWYRKTFEVSKALQGKRVFLDFDGVYMDSTVWVNGHELGNHPYGYSPFAFDITDEVVFGGQNTVAVRVNAQTPSSRWYSGAGIGRDVDLVVTDPVHVERDGVRVTTPNLANEAQGSVATKLATSIRNDGKEAATLRVVQTIFAKGADPAAPLASVTTERNVDAGATDTFEATATTTAAPALWDTEHPNLYIARTTIERDGKTIDTYDTTFGYRFFTFDVNRGFSLNGRPVKIKGVCMHHDQGALGSVATRDAIARQVAILKDMGANSIRTSHNTPSRQLVEICNEEGILLDLEFFDGWAAQKNENSKDYARFFGKTIGNSRLIGARSEDTWAKFDLEQTVGRDANSPAVIMWSLGNEMNEGTVSGVPNFNQVQNNLIAWTRAADPTRPVTTGDNRFKRNGSLEYNPAALAAAGGVNGFNYIDGGQYERAHRNADWKIIGSETASAINSRGVYHTHGQDNGVQQMTSYDYSCVSWGHVASQAWYDAITRDYVAGEYVWTGFDYLGEPTPWNGTTPGVRGRWPSPKNSYFGIIDTAGLPKDSFYLYQSQWNDSKHTLHILPAWNSNVVKRDGRGNVDVVVYSDAPTVKLFFTPAGSTERREIGSKTFTHKTTPDNHFTYQIYEGQGADRAQHRNLYLTWKVPYADGTITAEAYDEHGDKIDTSDWDGRQSVTTAGPAAKLVATVNRTGMSANGVDLAYVRVSVQDAAGNLVPNADNRIAFEVRGAGSLAGIDNGCSPDHQSFRDADRKAFSGELVGIIQAGTEAGTATVTVSSEGLAPATVTIPVAAVEGSSSTARRVDSLFYSRHIYVKTGSKLSLPEKLEVRYSDATVADETVAWDAYDEEALGHAGTFTVTGTVAGVRANISVTVLDDIVALMNYSATTPVGREPILPDARPAIQANGTVLHASFPVTWEDPAKGAYDQEGTVVLKGTATVFGRDLPLTATIRVQRETISIGSNLATVSTPSQDIPEGKQNDTLSAVVDGSTEVSANAGGGINPSGWTNFTWSQEGHTKAAITLRFATQQRIGQARVHFFVDTYSARLPKPGTTVLEVSENGQDWTPLTVKETVGKAAGRVTPYTYEFTPVSATFVRITVTNSDEVLSGPKPCTGISEIELFGVIGRFDTGDAAELSALTVNGKNVSEQALSAGHFDTPAIIANVDATGKDNAAVTVLPAHEQAVKIVLESEDHMVRGLYTINLGTEAVVTPDDSSRDYPVAKITATAGSEVEDRHASATEGKIALAFDGKEETHWHSTWAPTPASDHWVVMELAEPTAIDGLRYLARPGSASANGVVTEGVLEYSTDGVAWQAAAPTAAGEAVAPVRARRSAERTWVEAGRATWPSPSDSGYERAWRLIQLDQPVTAKYFRFQGLNTYADGGRTNQFVSASEIRLRMAKQTTDISTATLEAPNDLGVFVVDAEHPATFDPSKVSVSLGDKKLAYGIDYVLEYEGNTDAGEATLRARGIDEYAGQTSAHTFTVQIVKPEVEGISVATMPTKHVYQVAEKLDPAGLVLTLAMSDASSAQVVYDDTTKADVSFEPSLDTAFATAGSQDIRVSYKGHTATFTVTVLPKDNGGTDNGGTDTGGTGNSGTNNGGTGNGGTGGSTGNTGTGQGTGTGTNGGTGNTGQGAGQGGDQGSGQGKQRQNRKHHHLPRTGDIAGLAGLAGLAGAGAILVAVGGKKRSR</sequence>
<keyword evidence="8" id="KW-1185">Reference proteome</keyword>
<dbReference type="InterPro" id="IPR000421">
    <property type="entry name" value="FA58C"/>
</dbReference>
<dbReference type="Pfam" id="PF18565">
    <property type="entry name" value="Glyco_hydro2_C5"/>
    <property type="match status" value="1"/>
</dbReference>
<dbReference type="SUPFAM" id="SSF49785">
    <property type="entry name" value="Galactose-binding domain-like"/>
    <property type="match status" value="3"/>
</dbReference>
<dbReference type="PANTHER" id="PTHR42732">
    <property type="entry name" value="BETA-GALACTOSIDASE"/>
    <property type="match status" value="1"/>
</dbReference>
<dbReference type="PRINTS" id="PR00132">
    <property type="entry name" value="GLHYDRLASE2"/>
</dbReference>
<dbReference type="RefSeq" id="WP_222199415.1">
    <property type="nucleotide sequence ID" value="NZ_JAIMFO010000006.1"/>
</dbReference>
<dbReference type="Gene3D" id="2.60.40.3630">
    <property type="match status" value="1"/>
</dbReference>
<evidence type="ECO:0000259" key="6">
    <source>
        <dbReference type="PROSITE" id="PS50022"/>
    </source>
</evidence>
<dbReference type="InterPro" id="IPR006102">
    <property type="entry name" value="Ig-like_GH2"/>
</dbReference>
<name>A0ABS7MJZ6_9ACTN</name>
<evidence type="ECO:0000256" key="1">
    <source>
        <dbReference type="ARBA" id="ARBA00007401"/>
    </source>
</evidence>
<dbReference type="PROSITE" id="PS50022">
    <property type="entry name" value="FA58C_3"/>
    <property type="match status" value="2"/>
</dbReference>
<dbReference type="Pfam" id="PF07532">
    <property type="entry name" value="Big_4"/>
    <property type="match status" value="2"/>
</dbReference>
<keyword evidence="3" id="KW-0326">Glycosidase</keyword>
<dbReference type="SUPFAM" id="SSF51445">
    <property type="entry name" value="(Trans)glycosidases"/>
    <property type="match status" value="1"/>
</dbReference>
<evidence type="ECO:0000256" key="4">
    <source>
        <dbReference type="SAM" id="MobiDB-lite"/>
    </source>
</evidence>
<dbReference type="Pfam" id="PF02837">
    <property type="entry name" value="Glyco_hydro_2_N"/>
    <property type="match status" value="1"/>
</dbReference>
<feature type="transmembrane region" description="Helical" evidence="5">
    <location>
        <begin position="1788"/>
        <end position="1808"/>
    </location>
</feature>
<keyword evidence="5" id="KW-1133">Transmembrane helix</keyword>
<dbReference type="Gene3D" id="2.60.120.260">
    <property type="entry name" value="Galactose-binding domain-like"/>
    <property type="match status" value="3"/>
</dbReference>
<dbReference type="Gene3D" id="3.20.20.80">
    <property type="entry name" value="Glycosidases"/>
    <property type="match status" value="1"/>
</dbReference>
<keyword evidence="5" id="KW-0812">Transmembrane</keyword>
<dbReference type="Gene3D" id="2.60.40.10">
    <property type="entry name" value="Immunoglobulins"/>
    <property type="match status" value="3"/>
</dbReference>
<feature type="compositionally biased region" description="Basic residues" evidence="4">
    <location>
        <begin position="1774"/>
        <end position="1783"/>
    </location>
</feature>
<evidence type="ECO:0000313" key="7">
    <source>
        <dbReference type="EMBL" id="MBY4797697.1"/>
    </source>
</evidence>
<evidence type="ECO:0000256" key="2">
    <source>
        <dbReference type="ARBA" id="ARBA00022801"/>
    </source>
</evidence>
<protein>
    <submittedName>
        <fullName evidence="7">Discoidin domain-containing protein</fullName>
    </submittedName>
</protein>
<dbReference type="Proteomes" id="UP000700908">
    <property type="component" value="Unassembled WGS sequence"/>
</dbReference>
<dbReference type="SUPFAM" id="SSF49303">
    <property type="entry name" value="beta-Galactosidase/glucuronidase domain"/>
    <property type="match status" value="1"/>
</dbReference>
<reference evidence="7 8" key="1">
    <citation type="submission" date="2021-08" db="EMBL/GenBank/DDBJ databases">
        <title>Collinsella faecalis sp. nov. isolated from swine faeces.</title>
        <authorList>
            <person name="Oh B.S."/>
            <person name="Lee J.H."/>
        </authorList>
    </citation>
    <scope>NUCLEOTIDE SEQUENCE [LARGE SCALE GENOMIC DNA]</scope>
    <source>
        <strain evidence="7 8">AGMB00827</strain>
    </source>
</reference>
<evidence type="ECO:0000256" key="3">
    <source>
        <dbReference type="ARBA" id="ARBA00023295"/>
    </source>
</evidence>
<dbReference type="InterPro" id="IPR022038">
    <property type="entry name" value="Ig-like_bact"/>
</dbReference>
<comment type="caution">
    <text evidence="7">The sequence shown here is derived from an EMBL/GenBank/DDBJ whole genome shotgun (WGS) entry which is preliminary data.</text>
</comment>
<dbReference type="InterPro" id="IPR051913">
    <property type="entry name" value="GH2_Domain-Containing"/>
</dbReference>
<dbReference type="InterPro" id="IPR011081">
    <property type="entry name" value="Big_4"/>
</dbReference>
<dbReference type="InterPro" id="IPR013783">
    <property type="entry name" value="Ig-like_fold"/>
</dbReference>
<gene>
    <name evidence="7" type="ORF">K6V98_04920</name>
</gene>
<feature type="compositionally biased region" description="Gly residues" evidence="4">
    <location>
        <begin position="1707"/>
        <end position="1770"/>
    </location>
</feature>
<dbReference type="InterPro" id="IPR008979">
    <property type="entry name" value="Galactose-bd-like_sf"/>
</dbReference>
<dbReference type="Pfam" id="PF16355">
    <property type="entry name" value="DUF4982"/>
    <property type="match status" value="1"/>
</dbReference>
<organism evidence="7 8">
    <name type="scientific">Collinsella ureilytica</name>
    <dbReference type="NCBI Taxonomy" id="2869515"/>
    <lineage>
        <taxon>Bacteria</taxon>
        <taxon>Bacillati</taxon>
        <taxon>Actinomycetota</taxon>
        <taxon>Coriobacteriia</taxon>
        <taxon>Coriobacteriales</taxon>
        <taxon>Coriobacteriaceae</taxon>
        <taxon>Collinsella</taxon>
    </lineage>
</organism>
<dbReference type="Pfam" id="PF02836">
    <property type="entry name" value="Glyco_hydro_2_C"/>
    <property type="match status" value="1"/>
</dbReference>
<keyword evidence="2" id="KW-0378">Hydrolase</keyword>
<evidence type="ECO:0000313" key="8">
    <source>
        <dbReference type="Proteomes" id="UP000700908"/>
    </source>
</evidence>
<feature type="region of interest" description="Disordered" evidence="4">
    <location>
        <begin position="1699"/>
        <end position="1785"/>
    </location>
</feature>
<comment type="similarity">
    <text evidence="1">Belongs to the glycosyl hydrolase 2 family.</text>
</comment>
<dbReference type="InterPro" id="IPR032311">
    <property type="entry name" value="DUF4982"/>
</dbReference>
<dbReference type="Pfam" id="PF00703">
    <property type="entry name" value="Glyco_hydro_2"/>
    <property type="match status" value="1"/>
</dbReference>
<dbReference type="EMBL" id="JAIMFO010000006">
    <property type="protein sequence ID" value="MBY4797697.1"/>
    <property type="molecule type" value="Genomic_DNA"/>
</dbReference>
<keyword evidence="5" id="KW-0472">Membrane</keyword>
<proteinExistence type="inferred from homology"/>
<dbReference type="InterPro" id="IPR006103">
    <property type="entry name" value="Glyco_hydro_2_cat"/>
</dbReference>
<dbReference type="InterPro" id="IPR006104">
    <property type="entry name" value="Glyco_hydro_2_N"/>
</dbReference>
<dbReference type="InterPro" id="IPR040605">
    <property type="entry name" value="Glyco_hydro2_dom5"/>
</dbReference>